<sequence>MNDQRPDPDQLLEKIQLEDAKQKRGKLKIFFGGCAGVGKTFAMLSAAQVLARQGLEVLIGVIETHGRKDTEAQLSGLIQLPLKSVEYRGRTLTEFDLDAALKRKPALILMDELAHSNVDGSRHPKRWQDVEELLAAGIDVYSTLNVQHLESLNDVVGQITGVRVAETLPDKVFDLADEVTLVDLSPEELLRRLQDGKVYIPQQAEQARKNFFRKGNLIALREMALRRTADRVDAQMREYRADQSIQQVWQAHDRILVGVGSGPEAEQLVRVTARLAASLKADWLAVYVETPALQRLTDQERNAILKTMRLAQDLGAETATLSGTEISRVLLGYARSRNVSKLVVGKPTRSFFYRLISPSVTDRLTRDAIDVDIHIVVRQAQDKSRIKPDNAIRTAFGLTPEQVSRTKRRGYVWAITVSAASSIVAHLLLQSFELSNLIMLYLLGVVLISAKFGRGPGIFSSVLSVSAFDFFFVPPRFSFSVSDTQYLLTFAVMFIVALVISQLTASLRYQAVVANYREKRSRALYDLGKQLASALTSSHIVEISTHHLSGIFQSKIAIVLPDSQDKLHDHAEVVHASDDGALAEHIEKVDSGIAQWVYDNQEEAGLGTNTLPSSAHLYLPLKAPMRTRGVLVIEPASPAQIFLPEQRQLLDTFAAQIALALERVHYVEVARDALVNMESERLRNSLLSAISHDLRTPLTSILGISGILKAQSEQNPLVAVENQQSMISALHEQTFRMQQLVINLLDMARLQSGKIQLNRQWQMLEEIVGSALRIMRPTLEKHQVSTHLPEDLPLLQFDAVMLERVLCNLLDNACKYTPENSMITISARQNGQDVWVSVADNGPGLPAGLGDHIFDKFTRGEKESAKPGVGLGLSICQAIIQAHGGKICAETQVPHGAIFIFSLPLGKPPAMPVAEDVNIALENSMLESPDV</sequence>
<keyword evidence="4" id="KW-0597">Phosphoprotein</keyword>
<dbReference type="Pfam" id="PF13492">
    <property type="entry name" value="GAF_3"/>
    <property type="match status" value="1"/>
</dbReference>
<dbReference type="InterPro" id="IPR003852">
    <property type="entry name" value="Sig_transdc_His_kinase_KdpD_N"/>
</dbReference>
<accession>A0A8D5G5K0</accession>
<dbReference type="InterPro" id="IPR027417">
    <property type="entry name" value="P-loop_NTPase"/>
</dbReference>
<proteinExistence type="predicted"/>
<dbReference type="Proteomes" id="UP000826722">
    <property type="component" value="Chromosome"/>
</dbReference>
<dbReference type="InterPro" id="IPR038318">
    <property type="entry name" value="KdpD_sf"/>
</dbReference>
<dbReference type="FunFam" id="3.30.565.10:FF:000042">
    <property type="entry name" value="Two-component sensor histidine kinase KdpD"/>
    <property type="match status" value="1"/>
</dbReference>
<evidence type="ECO:0000256" key="7">
    <source>
        <dbReference type="ARBA" id="ARBA00022741"/>
    </source>
</evidence>
<dbReference type="PANTHER" id="PTHR45569">
    <property type="entry name" value="SENSOR PROTEIN KDPD"/>
    <property type="match status" value="1"/>
</dbReference>
<gene>
    <name evidence="16" type="primary">kdpD</name>
    <name evidence="16" type="ORF">ZMTM_23740</name>
</gene>
<dbReference type="Gene3D" id="3.40.50.300">
    <property type="entry name" value="P-loop containing nucleotide triphosphate hydrolases"/>
    <property type="match status" value="1"/>
</dbReference>
<evidence type="ECO:0000256" key="3">
    <source>
        <dbReference type="ARBA" id="ARBA00012438"/>
    </source>
</evidence>
<dbReference type="RefSeq" id="WP_221764136.1">
    <property type="nucleotide sequence ID" value="NZ_AP024110.1"/>
</dbReference>
<dbReference type="Gene3D" id="1.20.120.620">
    <property type="entry name" value="Backbone structure of the membrane domain of e. Coli histidine kinase receptor kdpd"/>
    <property type="match status" value="1"/>
</dbReference>
<dbReference type="GO" id="GO:0000155">
    <property type="term" value="F:phosphorelay sensor kinase activity"/>
    <property type="evidence" value="ECO:0007669"/>
    <property type="project" value="InterPro"/>
</dbReference>
<keyword evidence="7" id="KW-0547">Nucleotide-binding</keyword>
<dbReference type="PROSITE" id="PS50109">
    <property type="entry name" value="HIS_KIN"/>
    <property type="match status" value="1"/>
</dbReference>
<dbReference type="AlphaFoldDB" id="A0A8D5G5K0"/>
<dbReference type="InterPro" id="IPR036890">
    <property type="entry name" value="HATPase_C_sf"/>
</dbReference>
<evidence type="ECO:0000259" key="15">
    <source>
        <dbReference type="PROSITE" id="PS50109"/>
    </source>
</evidence>
<evidence type="ECO:0000313" key="16">
    <source>
        <dbReference type="EMBL" id="BCM26115.1"/>
    </source>
</evidence>
<evidence type="ECO:0000256" key="10">
    <source>
        <dbReference type="ARBA" id="ARBA00022989"/>
    </source>
</evidence>
<dbReference type="NCBIfam" id="NF007793">
    <property type="entry name" value="PRK10490.1"/>
    <property type="match status" value="1"/>
</dbReference>
<keyword evidence="5" id="KW-0808">Transferase</keyword>
<dbReference type="Gene3D" id="1.10.287.130">
    <property type="match status" value="1"/>
</dbReference>
<evidence type="ECO:0000256" key="11">
    <source>
        <dbReference type="ARBA" id="ARBA00023012"/>
    </source>
</evidence>
<dbReference type="SUPFAM" id="SSF55781">
    <property type="entry name" value="GAF domain-like"/>
    <property type="match status" value="1"/>
</dbReference>
<dbReference type="EMBL" id="AP024110">
    <property type="protein sequence ID" value="BCM26115.1"/>
    <property type="molecule type" value="Genomic_DNA"/>
</dbReference>
<dbReference type="InterPro" id="IPR014729">
    <property type="entry name" value="Rossmann-like_a/b/a_fold"/>
</dbReference>
<evidence type="ECO:0000256" key="9">
    <source>
        <dbReference type="ARBA" id="ARBA00022840"/>
    </source>
</evidence>
<evidence type="ECO:0000256" key="13">
    <source>
        <dbReference type="ARBA" id="ARBA00057300"/>
    </source>
</evidence>
<keyword evidence="10 14" id="KW-1133">Transmembrane helix</keyword>
<dbReference type="InterPro" id="IPR006016">
    <property type="entry name" value="UspA"/>
</dbReference>
<dbReference type="InterPro" id="IPR004358">
    <property type="entry name" value="Sig_transdc_His_kin-like_C"/>
</dbReference>
<dbReference type="Gene3D" id="3.30.565.10">
    <property type="entry name" value="Histidine kinase-like ATPase, C-terminal domain"/>
    <property type="match status" value="1"/>
</dbReference>
<evidence type="ECO:0000256" key="1">
    <source>
        <dbReference type="ARBA" id="ARBA00000085"/>
    </source>
</evidence>
<feature type="domain" description="Histidine kinase" evidence="15">
    <location>
        <begin position="689"/>
        <end position="907"/>
    </location>
</feature>
<dbReference type="Pfam" id="PF13493">
    <property type="entry name" value="DUF4118"/>
    <property type="match status" value="1"/>
</dbReference>
<dbReference type="SUPFAM" id="SSF52540">
    <property type="entry name" value="P-loop containing nucleoside triphosphate hydrolases"/>
    <property type="match status" value="1"/>
</dbReference>
<dbReference type="FunFam" id="3.40.50.300:FF:000483">
    <property type="entry name" value="Sensor histidine kinase KdpD"/>
    <property type="match status" value="1"/>
</dbReference>
<dbReference type="CDD" id="cd00075">
    <property type="entry name" value="HATPase"/>
    <property type="match status" value="1"/>
</dbReference>
<dbReference type="InterPro" id="IPR052023">
    <property type="entry name" value="Histidine_kinase_KdpD"/>
</dbReference>
<organism evidence="16 17">
    <name type="scientific">Methyloradius palustris</name>
    <dbReference type="NCBI Taxonomy" id="2778876"/>
    <lineage>
        <taxon>Bacteria</taxon>
        <taxon>Pseudomonadati</taxon>
        <taxon>Pseudomonadota</taxon>
        <taxon>Betaproteobacteria</taxon>
        <taxon>Nitrosomonadales</taxon>
        <taxon>Methylophilaceae</taxon>
        <taxon>Methyloradius</taxon>
    </lineage>
</organism>
<dbReference type="InterPro" id="IPR003661">
    <property type="entry name" value="HisK_dim/P_dom"/>
</dbReference>
<dbReference type="GO" id="GO:0005524">
    <property type="term" value="F:ATP binding"/>
    <property type="evidence" value="ECO:0007669"/>
    <property type="project" value="UniProtKB-KW"/>
</dbReference>
<keyword evidence="17" id="KW-1185">Reference proteome</keyword>
<feature type="transmembrane region" description="Helical" evidence="14">
    <location>
        <begin position="457"/>
        <end position="474"/>
    </location>
</feature>
<dbReference type="Gene3D" id="3.40.50.620">
    <property type="entry name" value="HUPs"/>
    <property type="match status" value="1"/>
</dbReference>
<dbReference type="SUPFAM" id="SSF47384">
    <property type="entry name" value="Homodimeric domain of signal transducing histidine kinase"/>
    <property type="match status" value="1"/>
</dbReference>
<dbReference type="SUPFAM" id="SSF55874">
    <property type="entry name" value="ATPase domain of HSP90 chaperone/DNA topoisomerase II/histidine kinase"/>
    <property type="match status" value="1"/>
</dbReference>
<dbReference type="PRINTS" id="PR00344">
    <property type="entry name" value="BCTRLSENSOR"/>
</dbReference>
<feature type="transmembrane region" description="Helical" evidence="14">
    <location>
        <begin position="410"/>
        <end position="428"/>
    </location>
</feature>
<dbReference type="Pfam" id="PF02518">
    <property type="entry name" value="HATPase_c"/>
    <property type="match status" value="1"/>
</dbReference>
<keyword evidence="6 14" id="KW-0812">Transmembrane</keyword>
<keyword evidence="9" id="KW-0067">ATP-binding</keyword>
<dbReference type="SMART" id="SM00388">
    <property type="entry name" value="HisKA"/>
    <property type="match status" value="1"/>
</dbReference>
<feature type="transmembrane region" description="Helical" evidence="14">
    <location>
        <begin position="486"/>
        <end position="507"/>
    </location>
</feature>
<dbReference type="SMART" id="SM00387">
    <property type="entry name" value="HATPase_c"/>
    <property type="match status" value="1"/>
</dbReference>
<dbReference type="InterPro" id="IPR005467">
    <property type="entry name" value="His_kinase_dom"/>
</dbReference>
<dbReference type="InterPro" id="IPR003594">
    <property type="entry name" value="HATPase_dom"/>
</dbReference>
<dbReference type="Pfam" id="PF02702">
    <property type="entry name" value="KdpD"/>
    <property type="match status" value="1"/>
</dbReference>
<evidence type="ECO:0000256" key="8">
    <source>
        <dbReference type="ARBA" id="ARBA00022777"/>
    </source>
</evidence>
<evidence type="ECO:0000313" key="17">
    <source>
        <dbReference type="Proteomes" id="UP000826722"/>
    </source>
</evidence>
<dbReference type="Gene3D" id="3.30.450.40">
    <property type="match status" value="1"/>
</dbReference>
<keyword evidence="8 16" id="KW-0418">Kinase</keyword>
<dbReference type="PANTHER" id="PTHR45569:SF1">
    <property type="entry name" value="SENSOR PROTEIN KDPD"/>
    <property type="match status" value="1"/>
</dbReference>
<protein>
    <recommendedName>
        <fullName evidence="3">histidine kinase</fullName>
        <ecNumber evidence="3">2.7.13.3</ecNumber>
    </recommendedName>
</protein>
<dbReference type="InterPro" id="IPR029016">
    <property type="entry name" value="GAF-like_dom_sf"/>
</dbReference>
<comment type="function">
    <text evidence="13">Member of the two-component regulatory system KdpD/KdpE involved in the regulation of the kdp operon. KdpD may function as a membrane-associated protein kinase that phosphorylates KdpE in response to environmental signals.</text>
</comment>
<evidence type="ECO:0000256" key="5">
    <source>
        <dbReference type="ARBA" id="ARBA00022679"/>
    </source>
</evidence>
<comment type="catalytic activity">
    <reaction evidence="1">
        <text>ATP + protein L-histidine = ADP + protein N-phospho-L-histidine.</text>
        <dbReference type="EC" id="2.7.13.3"/>
    </reaction>
</comment>
<dbReference type="InterPro" id="IPR003018">
    <property type="entry name" value="GAF"/>
</dbReference>
<dbReference type="CDD" id="cd01987">
    <property type="entry name" value="USP_KdpD-like"/>
    <property type="match status" value="1"/>
</dbReference>
<dbReference type="CDD" id="cd00082">
    <property type="entry name" value="HisKA"/>
    <property type="match status" value="1"/>
</dbReference>
<dbReference type="InterPro" id="IPR036097">
    <property type="entry name" value="HisK_dim/P_sf"/>
</dbReference>
<dbReference type="SUPFAM" id="SSF52402">
    <property type="entry name" value="Adenine nucleotide alpha hydrolases-like"/>
    <property type="match status" value="1"/>
</dbReference>
<dbReference type="GO" id="GO:0005737">
    <property type="term" value="C:cytoplasm"/>
    <property type="evidence" value="ECO:0007669"/>
    <property type="project" value="UniProtKB-ARBA"/>
</dbReference>
<dbReference type="EC" id="2.7.13.3" evidence="3"/>
<evidence type="ECO:0000256" key="2">
    <source>
        <dbReference type="ARBA" id="ARBA00004141"/>
    </source>
</evidence>
<evidence type="ECO:0000256" key="14">
    <source>
        <dbReference type="SAM" id="Phobius"/>
    </source>
</evidence>
<dbReference type="InterPro" id="IPR025201">
    <property type="entry name" value="KdpD_TM"/>
</dbReference>
<reference evidence="16" key="1">
    <citation type="journal article" date="2021" name="Arch. Microbiol.">
        <title>Methyloradius palustris gen. nov., sp. nov., a methanol-oxidizing bacterium isolated from snow.</title>
        <authorList>
            <person name="Miyadera T."/>
            <person name="Kojima H."/>
            <person name="Fukui M."/>
        </authorList>
    </citation>
    <scope>NUCLEOTIDE SEQUENCE</scope>
    <source>
        <strain evidence="16">Zm11</strain>
    </source>
</reference>
<keyword evidence="12 14" id="KW-0472">Membrane</keyword>
<dbReference type="Pfam" id="PF00582">
    <property type="entry name" value="Usp"/>
    <property type="match status" value="1"/>
</dbReference>
<keyword evidence="11" id="KW-0902">Two-component regulatory system</keyword>
<dbReference type="GO" id="GO:0005886">
    <property type="term" value="C:plasma membrane"/>
    <property type="evidence" value="ECO:0007669"/>
    <property type="project" value="TreeGrafter"/>
</dbReference>
<evidence type="ECO:0000256" key="4">
    <source>
        <dbReference type="ARBA" id="ARBA00022553"/>
    </source>
</evidence>
<dbReference type="KEGG" id="mpau:ZMTM_23740"/>
<name>A0A8D5G5K0_9PROT</name>
<dbReference type="Pfam" id="PF00512">
    <property type="entry name" value="HisKA"/>
    <property type="match status" value="1"/>
</dbReference>
<evidence type="ECO:0000256" key="6">
    <source>
        <dbReference type="ARBA" id="ARBA00022692"/>
    </source>
</evidence>
<comment type="subcellular location">
    <subcellularLocation>
        <location evidence="2">Membrane</location>
        <topology evidence="2">Multi-pass membrane protein</topology>
    </subcellularLocation>
</comment>
<evidence type="ECO:0000256" key="12">
    <source>
        <dbReference type="ARBA" id="ARBA00023136"/>
    </source>
</evidence>
<feature type="transmembrane region" description="Helical" evidence="14">
    <location>
        <begin position="434"/>
        <end position="450"/>
    </location>
</feature>
<dbReference type="GO" id="GO:0042802">
    <property type="term" value="F:identical protein binding"/>
    <property type="evidence" value="ECO:0007669"/>
    <property type="project" value="UniProtKB-ARBA"/>
</dbReference>